<evidence type="ECO:0000313" key="4">
    <source>
        <dbReference type="RefSeq" id="XP_030763911.1"/>
    </source>
</evidence>
<proteinExistence type="predicted"/>
<dbReference type="RefSeq" id="XP_030763910.1">
    <property type="nucleotide sequence ID" value="XM_030908050.1"/>
</dbReference>
<organism evidence="2 3">
    <name type="scientific">Sitophilus oryzae</name>
    <name type="common">Rice weevil</name>
    <name type="synonym">Curculio oryzae</name>
    <dbReference type="NCBI Taxonomy" id="7048"/>
    <lineage>
        <taxon>Eukaryota</taxon>
        <taxon>Metazoa</taxon>
        <taxon>Ecdysozoa</taxon>
        <taxon>Arthropoda</taxon>
        <taxon>Hexapoda</taxon>
        <taxon>Insecta</taxon>
        <taxon>Pterygota</taxon>
        <taxon>Neoptera</taxon>
        <taxon>Endopterygota</taxon>
        <taxon>Coleoptera</taxon>
        <taxon>Polyphaga</taxon>
        <taxon>Cucujiformia</taxon>
        <taxon>Curculionidae</taxon>
        <taxon>Dryophthorinae</taxon>
        <taxon>Sitophilus</taxon>
    </lineage>
</organism>
<dbReference type="KEGG" id="soy:115888345"/>
<dbReference type="SUPFAM" id="SSF53098">
    <property type="entry name" value="Ribonuclease H-like"/>
    <property type="match status" value="1"/>
</dbReference>
<evidence type="ECO:0000256" key="1">
    <source>
        <dbReference type="SAM" id="MobiDB-lite"/>
    </source>
</evidence>
<dbReference type="Proteomes" id="UP000504635">
    <property type="component" value="Unplaced"/>
</dbReference>
<dbReference type="PANTHER" id="PTHR37162:SF1">
    <property type="entry name" value="BED-TYPE DOMAIN-CONTAINING PROTEIN"/>
    <property type="match status" value="1"/>
</dbReference>
<accession>A0A6J2YM39</accession>
<evidence type="ECO:0000313" key="2">
    <source>
        <dbReference type="Proteomes" id="UP000504635"/>
    </source>
</evidence>
<dbReference type="PANTHER" id="PTHR37162">
    <property type="entry name" value="HAT FAMILY DIMERISATION DOMAINCONTAINING PROTEIN-RELATED"/>
    <property type="match status" value="1"/>
</dbReference>
<name>A0A6J2YM39_SITOR</name>
<dbReference type="RefSeq" id="XP_030763911.1">
    <property type="nucleotide sequence ID" value="XM_030908051.1"/>
</dbReference>
<dbReference type="AlphaFoldDB" id="A0A6J2YM39"/>
<dbReference type="InterPro" id="IPR012337">
    <property type="entry name" value="RNaseH-like_sf"/>
</dbReference>
<keyword evidence="2" id="KW-1185">Reference proteome</keyword>
<reference evidence="3 4" key="1">
    <citation type="submission" date="2025-04" db="UniProtKB">
        <authorList>
            <consortium name="RefSeq"/>
        </authorList>
    </citation>
    <scope>IDENTIFICATION</scope>
    <source>
        <tissue evidence="3 4">Gonads</tissue>
    </source>
</reference>
<evidence type="ECO:0000313" key="3">
    <source>
        <dbReference type="RefSeq" id="XP_030763910.1"/>
    </source>
</evidence>
<dbReference type="OrthoDB" id="6782434at2759"/>
<sequence length="505" mass="57748">MDKWLLKLPKNKKNHESNEGDREVEASSSSCTVVELDNNDIGSEIQPSISAIEVVPVQEPVIGDAIATDDANANSQQMRNEIEVTRKRKINTNTRAQEIEAIDLESDDHGEEAENQVSIVRKKKRFTYKFRDSWLQLDEFKNWLKRSSKVQNNNEFAKCIICNDDILAHKADICRHSLSSKHKKKFSQVAANNKIDNVFGKNTQLDLSTRRAELKLTGFLASNDLPFLLMDTLEPLCKDIFSDSQVAKNISIRRTKATAIMQAGLGEIISRDLFKKFEKPGAFFSIIMDETTDVGSIKQCAFVIIYFCEDKKKVVTRFFDMVEVASGTAKDLYDCLRNTITSKKIPFENLVGFSADTCNVMFGEKNSVFTMLKQDLPQVVCVKCSCHMIHLAASKACLALPRSVEDLVRNLGSHFSRSYHKQQKSMEFQEFFHVKIHKILHPSVTRWLSLQGCVDRVLEQYVPLREYLRETVMSDPSRTTDEMLLTMNNKFTKIYLEFFPTLWDS</sequence>
<gene>
    <name evidence="3 4" type="primary">LOC115888345</name>
</gene>
<feature type="region of interest" description="Disordered" evidence="1">
    <location>
        <begin position="8"/>
        <end position="30"/>
    </location>
</feature>
<protein>
    <submittedName>
        <fullName evidence="3 4">Uncharacterized protein LOC115888345</fullName>
    </submittedName>
</protein>
<dbReference type="GeneID" id="115888345"/>
<feature type="compositionally biased region" description="Basic and acidic residues" evidence="1">
    <location>
        <begin position="14"/>
        <end position="25"/>
    </location>
</feature>